<protein>
    <recommendedName>
        <fullName evidence="3">Holin</fullName>
    </recommendedName>
</protein>
<organism evidence="1 2">
    <name type="scientific">Lysinibacillus agricola</name>
    <dbReference type="NCBI Taxonomy" id="2590012"/>
    <lineage>
        <taxon>Bacteria</taxon>
        <taxon>Bacillati</taxon>
        <taxon>Bacillota</taxon>
        <taxon>Bacilli</taxon>
        <taxon>Bacillales</taxon>
        <taxon>Bacillaceae</taxon>
        <taxon>Lysinibacillus</taxon>
    </lineage>
</organism>
<dbReference type="RefSeq" id="WP_158003026.1">
    <property type="nucleotide sequence ID" value="NZ_CP067341.1"/>
</dbReference>
<sequence length="49" mass="5232">MSLNALLLGVVAGVLTFIVAGEITPLIITNTFLGFITGKLTDKNNQDRK</sequence>
<evidence type="ECO:0008006" key="3">
    <source>
        <dbReference type="Google" id="ProtNLM"/>
    </source>
</evidence>
<proteinExistence type="predicted"/>
<gene>
    <name evidence="1" type="ORF">FJQ98_14615</name>
</gene>
<accession>A0ABX7AL52</accession>
<reference evidence="1 2" key="1">
    <citation type="submission" date="2020-01" db="EMBL/GenBank/DDBJ databases">
        <authorList>
            <person name="Liu G."/>
            <person name="Liu B."/>
        </authorList>
    </citation>
    <scope>NUCLEOTIDE SEQUENCE [LARGE SCALE GENOMIC DNA]</scope>
    <source>
        <strain evidence="1 2">FJAT-51161</strain>
    </source>
</reference>
<evidence type="ECO:0000313" key="1">
    <source>
        <dbReference type="EMBL" id="QQP10509.1"/>
    </source>
</evidence>
<evidence type="ECO:0000313" key="2">
    <source>
        <dbReference type="Proteomes" id="UP000596049"/>
    </source>
</evidence>
<dbReference type="EMBL" id="CP067341">
    <property type="protein sequence ID" value="QQP10509.1"/>
    <property type="molecule type" value="Genomic_DNA"/>
</dbReference>
<keyword evidence="2" id="KW-1185">Reference proteome</keyword>
<dbReference type="Proteomes" id="UP000596049">
    <property type="component" value="Chromosome"/>
</dbReference>
<name>A0ABX7AL52_9BACI</name>